<dbReference type="AlphaFoldDB" id="A0A3E3IDU0"/>
<gene>
    <name evidence="2" type="ORF">DXC51_02530</name>
</gene>
<sequence>MKDVYVECPVLGNEAFLLQRTVMADAQELLEVYSDEKAVPFFNSDNCNGDNFFYRTLEQMQAEINFWEASYRSRAFVRWSIFDRSSGRAVGTIEMFCRMADDFFNKTGLLRLDLKSEYEKEDVICSILEPLLEQAPELFGCESVSTKAVKEAAERRKALECLGFKETAEKLKGHDGTAYGDYYMLRCE</sequence>
<dbReference type="SUPFAM" id="SSF55729">
    <property type="entry name" value="Acyl-CoA N-acyltransferases (Nat)"/>
    <property type="match status" value="1"/>
</dbReference>
<protein>
    <submittedName>
        <fullName evidence="2">N-acetyltransferase</fullName>
    </submittedName>
</protein>
<feature type="domain" description="N-acetyltransferase" evidence="1">
    <location>
        <begin position="18"/>
        <end position="165"/>
    </location>
</feature>
<proteinExistence type="predicted"/>
<dbReference type="GeneID" id="97985787"/>
<evidence type="ECO:0000313" key="3">
    <source>
        <dbReference type="Proteomes" id="UP000260812"/>
    </source>
</evidence>
<reference evidence="2" key="1">
    <citation type="submission" date="2018-08" db="EMBL/GenBank/DDBJ databases">
        <title>A genome reference for cultivated species of the human gut microbiota.</title>
        <authorList>
            <person name="Zou Y."/>
            <person name="Xue W."/>
            <person name="Luo G."/>
        </authorList>
    </citation>
    <scope>NUCLEOTIDE SEQUENCE [LARGE SCALE GENOMIC DNA]</scope>
    <source>
        <strain evidence="2">TF05-5AC</strain>
    </source>
</reference>
<dbReference type="EMBL" id="QVLV01000001">
    <property type="protein sequence ID" value="RGE65206.1"/>
    <property type="molecule type" value="Genomic_DNA"/>
</dbReference>
<dbReference type="InterPro" id="IPR000182">
    <property type="entry name" value="GNAT_dom"/>
</dbReference>
<accession>A0A3E3IDU0</accession>
<dbReference type="Gene3D" id="3.40.630.30">
    <property type="match status" value="1"/>
</dbReference>
<evidence type="ECO:0000259" key="1">
    <source>
        <dbReference type="Pfam" id="PF13302"/>
    </source>
</evidence>
<keyword evidence="3" id="KW-1185">Reference proteome</keyword>
<keyword evidence="2" id="KW-0808">Transferase</keyword>
<dbReference type="Pfam" id="PF13302">
    <property type="entry name" value="Acetyltransf_3"/>
    <property type="match status" value="1"/>
</dbReference>
<evidence type="ECO:0000313" key="2">
    <source>
        <dbReference type="EMBL" id="RGE65206.1"/>
    </source>
</evidence>
<dbReference type="RefSeq" id="WP_117543565.1">
    <property type="nucleotide sequence ID" value="NZ_JBKUNB010000007.1"/>
</dbReference>
<dbReference type="GO" id="GO:0016747">
    <property type="term" value="F:acyltransferase activity, transferring groups other than amino-acyl groups"/>
    <property type="evidence" value="ECO:0007669"/>
    <property type="project" value="InterPro"/>
</dbReference>
<dbReference type="InterPro" id="IPR016181">
    <property type="entry name" value="Acyl_CoA_acyltransferase"/>
</dbReference>
<comment type="caution">
    <text evidence="2">The sequence shown here is derived from an EMBL/GenBank/DDBJ whole genome shotgun (WGS) entry which is preliminary data.</text>
</comment>
<organism evidence="2 3">
    <name type="scientific">Eisenbergiella massiliensis</name>
    <dbReference type="NCBI Taxonomy" id="1720294"/>
    <lineage>
        <taxon>Bacteria</taxon>
        <taxon>Bacillati</taxon>
        <taxon>Bacillota</taxon>
        <taxon>Clostridia</taxon>
        <taxon>Lachnospirales</taxon>
        <taxon>Lachnospiraceae</taxon>
        <taxon>Eisenbergiella</taxon>
    </lineage>
</organism>
<name>A0A3E3IDU0_9FIRM</name>
<dbReference type="Proteomes" id="UP000260812">
    <property type="component" value="Unassembled WGS sequence"/>
</dbReference>